<protein>
    <submittedName>
        <fullName evidence="1">Uncharacterized protein</fullName>
    </submittedName>
</protein>
<dbReference type="InterPro" id="IPR012519">
    <property type="entry name" value="Lantibiotic_typ-A_Pep5"/>
</dbReference>
<dbReference type="EMBL" id="LXLI01000028">
    <property type="protein sequence ID" value="OFC91289.1"/>
    <property type="molecule type" value="Genomic_DNA"/>
</dbReference>
<comment type="caution">
    <text evidence="1">The sequence shown here is derived from an EMBL/GenBank/DDBJ whole genome shotgun (WGS) entry which is preliminary data.</text>
</comment>
<dbReference type="AlphaFoldDB" id="A0A9X5N112"/>
<dbReference type="EMBL" id="LXLI01000028">
    <property type="protein sequence ID" value="OFC91288.1"/>
    <property type="molecule type" value="Genomic_DNA"/>
</dbReference>
<reference evidence="1 3" key="1">
    <citation type="submission" date="2016-04" db="EMBL/GenBank/DDBJ databases">
        <title>Bacillus thuringiensis and Bacillus weihenstephanensis as novel biocontrol agents of wilt causing Verticillium species.</title>
        <authorList>
            <person name="Hollensteiner J."/>
            <person name="Wemheuer F."/>
            <person name="Harting R."/>
            <person name="Kolarzyk A."/>
            <person name="Diaz-Valerio S."/>
            <person name="Poehlein A."/>
            <person name="Brzuszkiewicz E."/>
            <person name="Nesemann K."/>
            <person name="Braus-Stromeyer S."/>
            <person name="Braus G."/>
            <person name="Daniel R."/>
            <person name="Liesegang H."/>
        </authorList>
    </citation>
    <scope>NUCLEOTIDE SEQUENCE [LARGE SCALE GENOMIC DNA]</scope>
    <source>
        <strain evidence="1 3">GOE4</strain>
    </source>
</reference>
<dbReference type="Pfam" id="PF08130">
    <property type="entry name" value="Antimicrobial18"/>
    <property type="match status" value="1"/>
</dbReference>
<proteinExistence type="predicted"/>
<evidence type="ECO:0000313" key="3">
    <source>
        <dbReference type="Proteomes" id="UP000175994"/>
    </source>
</evidence>
<name>A0A9X5N112_BACTU</name>
<gene>
    <name evidence="1" type="ORF">BTGOE4_37880</name>
    <name evidence="2" type="ORF">BTGOE4_37890</name>
</gene>
<dbReference type="Proteomes" id="UP000175994">
    <property type="component" value="Unassembled WGS sequence"/>
</dbReference>
<organism evidence="1 3">
    <name type="scientific">Bacillus thuringiensis</name>
    <dbReference type="NCBI Taxonomy" id="1428"/>
    <lineage>
        <taxon>Bacteria</taxon>
        <taxon>Bacillati</taxon>
        <taxon>Bacillota</taxon>
        <taxon>Bacilli</taxon>
        <taxon>Bacillales</taxon>
        <taxon>Bacillaceae</taxon>
        <taxon>Bacillus</taxon>
        <taxon>Bacillus cereus group</taxon>
    </lineage>
</organism>
<evidence type="ECO:0000313" key="1">
    <source>
        <dbReference type="EMBL" id="OFC91288.1"/>
    </source>
</evidence>
<sequence length="46" mass="5039">MKNAFDLDVQKDAVKLQGDVQPDTIGTIIKQSLRRCPTAICISFGC</sequence>
<accession>A0A9X5N112</accession>
<evidence type="ECO:0000313" key="2">
    <source>
        <dbReference type="EMBL" id="OFC91289.1"/>
    </source>
</evidence>
<dbReference type="RefSeq" id="WP_153600587.1">
    <property type="nucleotide sequence ID" value="NZ_LXLI01000028.1"/>
</dbReference>